<protein>
    <submittedName>
        <fullName evidence="8">ABC transporter permease</fullName>
    </submittedName>
</protein>
<dbReference type="InterPro" id="IPR013525">
    <property type="entry name" value="ABC2_TM"/>
</dbReference>
<evidence type="ECO:0000256" key="1">
    <source>
        <dbReference type="ARBA" id="ARBA00004651"/>
    </source>
</evidence>
<comment type="caution">
    <text evidence="8">The sequence shown here is derived from an EMBL/GenBank/DDBJ whole genome shotgun (WGS) entry which is preliminary data.</text>
</comment>
<keyword evidence="3 6" id="KW-0812">Transmembrane</keyword>
<feature type="domain" description="ABC-2 type transporter transmembrane" evidence="7">
    <location>
        <begin position="57"/>
        <end position="238"/>
    </location>
</feature>
<dbReference type="Pfam" id="PF12698">
    <property type="entry name" value="ABC2_membrane_3"/>
    <property type="match status" value="1"/>
</dbReference>
<evidence type="ECO:0000256" key="5">
    <source>
        <dbReference type="ARBA" id="ARBA00023136"/>
    </source>
</evidence>
<evidence type="ECO:0000256" key="3">
    <source>
        <dbReference type="ARBA" id="ARBA00022692"/>
    </source>
</evidence>
<dbReference type="OrthoDB" id="9794512at2"/>
<feature type="transmembrane region" description="Helical" evidence="6">
    <location>
        <begin position="135"/>
        <end position="158"/>
    </location>
</feature>
<evidence type="ECO:0000256" key="2">
    <source>
        <dbReference type="ARBA" id="ARBA00022475"/>
    </source>
</evidence>
<gene>
    <name evidence="8" type="ORF">AVO44_08510</name>
</gene>
<dbReference type="GO" id="GO:0140359">
    <property type="term" value="F:ABC-type transporter activity"/>
    <property type="evidence" value="ECO:0007669"/>
    <property type="project" value="InterPro"/>
</dbReference>
<dbReference type="PANTHER" id="PTHR30294:SF29">
    <property type="entry name" value="MULTIDRUG ABC TRANSPORTER PERMEASE YBHS-RELATED"/>
    <property type="match status" value="1"/>
</dbReference>
<evidence type="ECO:0000259" key="7">
    <source>
        <dbReference type="Pfam" id="PF12698"/>
    </source>
</evidence>
<accession>A0A0X3TU63</accession>
<keyword evidence="9" id="KW-1185">Reference proteome</keyword>
<organism evidence="8 9">
    <name type="scientific">Ruegeria profundi</name>
    <dbReference type="NCBI Taxonomy" id="1685378"/>
    <lineage>
        <taxon>Bacteria</taxon>
        <taxon>Pseudomonadati</taxon>
        <taxon>Pseudomonadota</taxon>
        <taxon>Alphaproteobacteria</taxon>
        <taxon>Rhodobacterales</taxon>
        <taxon>Roseobacteraceae</taxon>
        <taxon>Ruegeria</taxon>
    </lineage>
</organism>
<keyword evidence="4 6" id="KW-1133">Transmembrane helix</keyword>
<evidence type="ECO:0000313" key="8">
    <source>
        <dbReference type="EMBL" id="KUJ79268.1"/>
    </source>
</evidence>
<keyword evidence="5 6" id="KW-0472">Membrane</keyword>
<dbReference type="InterPro" id="IPR051449">
    <property type="entry name" value="ABC-2_transporter_component"/>
</dbReference>
<dbReference type="STRING" id="1685378.AVO44_08510"/>
<feature type="transmembrane region" description="Helical" evidence="6">
    <location>
        <begin position="223"/>
        <end position="242"/>
    </location>
</feature>
<dbReference type="EMBL" id="LQBP01000004">
    <property type="protein sequence ID" value="KUJ79268.1"/>
    <property type="molecule type" value="Genomic_DNA"/>
</dbReference>
<feature type="transmembrane region" description="Helical" evidence="6">
    <location>
        <begin position="165"/>
        <end position="187"/>
    </location>
</feature>
<feature type="transmembrane region" description="Helical" evidence="6">
    <location>
        <begin position="24"/>
        <end position="48"/>
    </location>
</feature>
<keyword evidence="2" id="KW-1003">Cell membrane</keyword>
<dbReference type="PANTHER" id="PTHR30294">
    <property type="entry name" value="MEMBRANE COMPONENT OF ABC TRANSPORTER YHHJ-RELATED"/>
    <property type="match status" value="1"/>
</dbReference>
<dbReference type="GO" id="GO:0005886">
    <property type="term" value="C:plasma membrane"/>
    <property type="evidence" value="ECO:0007669"/>
    <property type="project" value="UniProtKB-SubCell"/>
</dbReference>
<reference evidence="9" key="1">
    <citation type="submission" date="2015-12" db="EMBL/GenBank/DDBJ databases">
        <authorList>
            <person name="Zhang G."/>
            <person name="Stingl U."/>
        </authorList>
    </citation>
    <scope>NUCLEOTIDE SEQUENCE [LARGE SCALE GENOMIC DNA]</scope>
    <source>
        <strain evidence="9">ZGT108</strain>
    </source>
</reference>
<proteinExistence type="predicted"/>
<evidence type="ECO:0000313" key="9">
    <source>
        <dbReference type="Proteomes" id="UP000053690"/>
    </source>
</evidence>
<feature type="transmembrane region" description="Helical" evidence="6">
    <location>
        <begin position="99"/>
        <end position="123"/>
    </location>
</feature>
<feature type="transmembrane region" description="Helical" evidence="6">
    <location>
        <begin position="60"/>
        <end position="78"/>
    </location>
</feature>
<evidence type="ECO:0000256" key="4">
    <source>
        <dbReference type="ARBA" id="ARBA00022989"/>
    </source>
</evidence>
<evidence type="ECO:0000256" key="6">
    <source>
        <dbReference type="SAM" id="Phobius"/>
    </source>
</evidence>
<sequence>MTASLSSVSVVFGREFRAYFATPLAAIFLVVFLALAGAMTFFVSGFFARGSADMAAFFTWMPWLFLVLLPAIGMRLWAEERRSGTIELLMTMPVAPWTIVLGKFLAGWAFTGVALALTTPLWITVNWLGSPDNGVIAAGYLGTFLMAGAFLAIAACISTLTKNQVIAFISAAIVTFLLVTAGLELVLGAIRGWAPYWMTEAVAALSVLEHFQRITQGLIEAPTLIFFGSLIVLALMINTFLVDLKKAQ</sequence>
<comment type="subcellular location">
    <subcellularLocation>
        <location evidence="1">Cell membrane</location>
        <topology evidence="1">Multi-pass membrane protein</topology>
    </subcellularLocation>
</comment>
<dbReference type="AlphaFoldDB" id="A0A0X3TU63"/>
<name>A0A0X3TU63_9RHOB</name>
<dbReference type="RefSeq" id="WP_068335429.1">
    <property type="nucleotide sequence ID" value="NZ_LQBP01000004.1"/>
</dbReference>
<dbReference type="Proteomes" id="UP000053690">
    <property type="component" value="Unassembled WGS sequence"/>
</dbReference>